<evidence type="ECO:0000313" key="2">
    <source>
        <dbReference type="EMBL" id="AYD49154.1"/>
    </source>
</evidence>
<sequence>MDIPRLIQQQIEAQIGKQKVVLLYGTRRTGKSTIVENIVGKYPSLLLLQGEDLQVASLLQDRTLSNYVRLIAGKKLIIIDEAQAVPNIGMILKFIIDNIKGITIIATGSSSFDLQSFSGEPLVGRSVVFTLYPIAQIELSQIEDYLTTTRNLEQRLIYGSYPELWHLNDDNEKEIYLKHLVNSYLLKDVLSYEKIKGADILYRLLQMLAWQVGSEVNTVELGNSLQISRATVDRYLDLLSKVFIIFPLSGYSNNLRKEISKRKKWFFYDNGIRNAIISNFNPLAARNDVGQLWEQYILSERIKVNTYHQYFPQYFFWRTYDNQEIDFLELDNKQHLKAMECKWGNAKIKKPTAFLSAYPNAVYDIIHQQNYLDWVAYKPK</sequence>
<dbReference type="InterPro" id="IPR027417">
    <property type="entry name" value="P-loop_NTPase"/>
</dbReference>
<dbReference type="OrthoDB" id="9778168at2"/>
<keyword evidence="3" id="KW-1185">Reference proteome</keyword>
<dbReference type="RefSeq" id="WP_119990610.1">
    <property type="nucleotide sequence ID" value="NZ_CP032489.1"/>
</dbReference>
<dbReference type="GO" id="GO:0005524">
    <property type="term" value="F:ATP binding"/>
    <property type="evidence" value="ECO:0007669"/>
    <property type="project" value="UniProtKB-KW"/>
</dbReference>
<name>A0A386HUT6_9BACT</name>
<dbReference type="SUPFAM" id="SSF52540">
    <property type="entry name" value="P-loop containing nucleoside triphosphate hydrolases"/>
    <property type="match status" value="1"/>
</dbReference>
<dbReference type="Pfam" id="PF13635">
    <property type="entry name" value="DUF4143"/>
    <property type="match status" value="1"/>
</dbReference>
<proteinExistence type="predicted"/>
<protein>
    <submittedName>
        <fullName evidence="2">ATP-binding protein</fullName>
    </submittedName>
</protein>
<dbReference type="EMBL" id="CP032489">
    <property type="protein sequence ID" value="AYD49154.1"/>
    <property type="molecule type" value="Genomic_DNA"/>
</dbReference>
<dbReference type="KEGG" id="ark:D6B99_16905"/>
<dbReference type="SMART" id="SM00382">
    <property type="entry name" value="AAA"/>
    <property type="match status" value="1"/>
</dbReference>
<dbReference type="Pfam" id="PF13173">
    <property type="entry name" value="AAA_14"/>
    <property type="match status" value="1"/>
</dbReference>
<accession>A0A386HUT6</accession>
<evidence type="ECO:0000259" key="1">
    <source>
        <dbReference type="SMART" id="SM00382"/>
    </source>
</evidence>
<dbReference type="InterPro" id="IPR041682">
    <property type="entry name" value="AAA_14"/>
</dbReference>
<evidence type="ECO:0000313" key="3">
    <source>
        <dbReference type="Proteomes" id="UP000266118"/>
    </source>
</evidence>
<gene>
    <name evidence="2" type="ORF">D6B99_16905</name>
</gene>
<dbReference type="InterPro" id="IPR003593">
    <property type="entry name" value="AAA+_ATPase"/>
</dbReference>
<dbReference type="InterPro" id="IPR025420">
    <property type="entry name" value="DUF4143"/>
</dbReference>
<dbReference type="Proteomes" id="UP000266118">
    <property type="component" value="Chromosome"/>
</dbReference>
<keyword evidence="2" id="KW-0067">ATP-binding</keyword>
<feature type="domain" description="AAA+ ATPase" evidence="1">
    <location>
        <begin position="17"/>
        <end position="138"/>
    </location>
</feature>
<dbReference type="PANTHER" id="PTHR43566">
    <property type="entry name" value="CONSERVED PROTEIN"/>
    <property type="match status" value="1"/>
</dbReference>
<dbReference type="AlphaFoldDB" id="A0A386HUT6"/>
<reference evidence="2 3" key="1">
    <citation type="submission" date="2018-09" db="EMBL/GenBank/DDBJ databases">
        <title>Arachidicoccus sp. nov., a bacterium isolated from soil.</title>
        <authorList>
            <person name="Weon H.-Y."/>
            <person name="Kwon S.-W."/>
            <person name="Lee S.A."/>
        </authorList>
    </citation>
    <scope>NUCLEOTIDE SEQUENCE [LARGE SCALE GENOMIC DNA]</scope>
    <source>
        <strain evidence="2 3">KIS59-12</strain>
    </source>
</reference>
<dbReference type="PANTHER" id="PTHR43566:SF1">
    <property type="entry name" value="AAA+ ATPASE DOMAIN-CONTAINING PROTEIN"/>
    <property type="match status" value="1"/>
</dbReference>
<keyword evidence="2" id="KW-0547">Nucleotide-binding</keyword>
<organism evidence="2 3">
    <name type="scientific">Arachidicoccus soli</name>
    <dbReference type="NCBI Taxonomy" id="2341117"/>
    <lineage>
        <taxon>Bacteria</taxon>
        <taxon>Pseudomonadati</taxon>
        <taxon>Bacteroidota</taxon>
        <taxon>Chitinophagia</taxon>
        <taxon>Chitinophagales</taxon>
        <taxon>Chitinophagaceae</taxon>
        <taxon>Arachidicoccus</taxon>
    </lineage>
</organism>